<dbReference type="GO" id="GO:0004174">
    <property type="term" value="F:electron-transferring-flavoprotein dehydrogenase activity"/>
    <property type="evidence" value="ECO:0007669"/>
    <property type="project" value="TreeGrafter"/>
</dbReference>
<keyword evidence="3" id="KW-1185">Reference proteome</keyword>
<dbReference type="GO" id="GO:0050660">
    <property type="term" value="F:flavin adenine dinucleotide binding"/>
    <property type="evidence" value="ECO:0007669"/>
    <property type="project" value="TreeGrafter"/>
</dbReference>
<sequence length="430" mass="46484">MVGLVPIRIVVAGGNYAGLSAVKALYSTLLAPSADTSTDIASLASLAGLERPVEITLVDRRDGFVHFIGMTRGLTEPEYGAKLWTPYAEVAWLQHPSIKIHQASVTKITNTHVHTQTTADKTKVILPFDFLVICLGEGRFAPIGTAATSKSQFVEQINKTFGEIQAARSVAVVGGGAVGIEMAADVKCDFPEKQVTLVHSRPLLLPGPFKDEFRGIVSDILRKDIGVKLSLANRVIAQSPRSPDMNEGSDDPELVSSTATGAKLTLSNGSHLSADYVIRCLGTRRKLAGLVDLADKSIFDKTGIRVKDTMQVDASGLDNIYACGDICSRDTVKLAGVAMYGGYIAGRNIARCILYGSETQLEMGQKYSSKIMLLMGKDHFAMQIADEIWDTERTRQFATPDMGLDSCVRALALNCYPEYEPLEPIIPTEI</sequence>
<proteinExistence type="predicted"/>
<dbReference type="Gene3D" id="3.50.50.100">
    <property type="match status" value="1"/>
</dbReference>
<dbReference type="SUPFAM" id="SSF51905">
    <property type="entry name" value="FAD/NAD(P)-binding domain"/>
    <property type="match status" value="1"/>
</dbReference>
<dbReference type="Proteomes" id="UP001145021">
    <property type="component" value="Unassembled WGS sequence"/>
</dbReference>
<feature type="domain" description="FAD/NAD(P)-binding" evidence="1">
    <location>
        <begin position="8"/>
        <end position="340"/>
    </location>
</feature>
<comment type="caution">
    <text evidence="2">The sequence shown here is derived from an EMBL/GenBank/DDBJ whole genome shotgun (WGS) entry which is preliminary data.</text>
</comment>
<dbReference type="InterPro" id="IPR023753">
    <property type="entry name" value="FAD/NAD-binding_dom"/>
</dbReference>
<dbReference type="Gene3D" id="3.50.50.60">
    <property type="entry name" value="FAD/NAD(P)-binding domain"/>
    <property type="match status" value="2"/>
</dbReference>
<dbReference type="PANTHER" id="PTHR43735">
    <property type="entry name" value="APOPTOSIS-INDUCING FACTOR 1"/>
    <property type="match status" value="1"/>
</dbReference>
<accession>A0A9W7XH11</accession>
<dbReference type="AlphaFoldDB" id="A0A9W7XH11"/>
<dbReference type="InterPro" id="IPR036188">
    <property type="entry name" value="FAD/NAD-bd_sf"/>
</dbReference>
<organism evidence="2 3">
    <name type="scientific">Coemansia asiatica</name>
    <dbReference type="NCBI Taxonomy" id="1052880"/>
    <lineage>
        <taxon>Eukaryota</taxon>
        <taxon>Fungi</taxon>
        <taxon>Fungi incertae sedis</taxon>
        <taxon>Zoopagomycota</taxon>
        <taxon>Kickxellomycotina</taxon>
        <taxon>Kickxellomycetes</taxon>
        <taxon>Kickxellales</taxon>
        <taxon>Kickxellaceae</taxon>
        <taxon>Coemansia</taxon>
    </lineage>
</organism>
<reference evidence="2" key="1">
    <citation type="submission" date="2022-07" db="EMBL/GenBank/DDBJ databases">
        <title>Phylogenomic reconstructions and comparative analyses of Kickxellomycotina fungi.</title>
        <authorList>
            <person name="Reynolds N.K."/>
            <person name="Stajich J.E."/>
            <person name="Barry K."/>
            <person name="Grigoriev I.V."/>
            <person name="Crous P."/>
            <person name="Smith M.E."/>
        </authorList>
    </citation>
    <scope>NUCLEOTIDE SEQUENCE</scope>
    <source>
        <strain evidence="2">NBRC 105413</strain>
    </source>
</reference>
<name>A0A9W7XH11_9FUNG</name>
<evidence type="ECO:0000259" key="1">
    <source>
        <dbReference type="Pfam" id="PF07992"/>
    </source>
</evidence>
<dbReference type="Pfam" id="PF07992">
    <property type="entry name" value="Pyr_redox_2"/>
    <property type="match status" value="1"/>
</dbReference>
<gene>
    <name evidence="2" type="ORF">LPJ64_005116</name>
</gene>
<dbReference type="PANTHER" id="PTHR43735:SF24">
    <property type="entry name" value="NUCLEOTIDE-DISULPHIDE OXIDOREDUCTASE AMID-LIKE, PUTATIVE (AFU_ORTHOLOGUE AFUA_1G17180)-RELATED"/>
    <property type="match status" value="1"/>
</dbReference>
<protein>
    <recommendedName>
        <fullName evidence="1">FAD/NAD(P)-binding domain-containing protein</fullName>
    </recommendedName>
</protein>
<dbReference type="PRINTS" id="PR00368">
    <property type="entry name" value="FADPNR"/>
</dbReference>
<dbReference type="GO" id="GO:0005737">
    <property type="term" value="C:cytoplasm"/>
    <property type="evidence" value="ECO:0007669"/>
    <property type="project" value="TreeGrafter"/>
</dbReference>
<evidence type="ECO:0000313" key="2">
    <source>
        <dbReference type="EMBL" id="KAJ1643075.1"/>
    </source>
</evidence>
<evidence type="ECO:0000313" key="3">
    <source>
        <dbReference type="Proteomes" id="UP001145021"/>
    </source>
</evidence>
<dbReference type="EMBL" id="JANBOH010000299">
    <property type="protein sequence ID" value="KAJ1643075.1"/>
    <property type="molecule type" value="Genomic_DNA"/>
</dbReference>